<reference evidence="1" key="1">
    <citation type="submission" date="2021-01" db="EMBL/GenBank/DDBJ databases">
        <title>Genome seq and assembly of Tabrizicola sp. KVB23.</title>
        <authorList>
            <person name="Chhetri G."/>
        </authorList>
    </citation>
    <scope>NUCLEOTIDE SEQUENCE</scope>
    <source>
        <strain evidence="1">KVB23</strain>
    </source>
</reference>
<dbReference type="AlphaFoldDB" id="A0A8J7MUB2"/>
<evidence type="ECO:0000313" key="2">
    <source>
        <dbReference type="Proteomes" id="UP000619033"/>
    </source>
</evidence>
<proteinExistence type="predicted"/>
<keyword evidence="2" id="KW-1185">Reference proteome</keyword>
<sequence>MMLTEVTGVASAALPVQALKDHLRLGSGFGADGLQDGLLEGHLRAAMAVIEGRTAKAILARQYKLVLEDWRQADEQPLPVAPVGAVASVTVFDAYGVATVLDVARWRLVADVARPKLVAHGVLFPAVPEDGRLEIVFDAGFGDWAAVPADLAQAVLMLAAEYYENRHETDRVAGLPHAVLALIERWRTVRVLGGGAR</sequence>
<dbReference type="NCBIfam" id="TIGR01560">
    <property type="entry name" value="put_DNA_pack"/>
    <property type="match status" value="1"/>
</dbReference>
<comment type="caution">
    <text evidence="1">The sequence shown here is derived from an EMBL/GenBank/DDBJ whole genome shotgun (WGS) entry which is preliminary data.</text>
</comment>
<evidence type="ECO:0008006" key="3">
    <source>
        <dbReference type="Google" id="ProtNLM"/>
    </source>
</evidence>
<accession>A0A8J7MUB2</accession>
<name>A0A8J7MUB2_9RHOB</name>
<dbReference type="Proteomes" id="UP000619033">
    <property type="component" value="Unassembled WGS sequence"/>
</dbReference>
<dbReference type="Gene3D" id="1.10.3230.30">
    <property type="entry name" value="Phage gp6-like head-tail connector protein"/>
    <property type="match status" value="1"/>
</dbReference>
<dbReference type="RefSeq" id="WP_202658683.1">
    <property type="nucleotide sequence ID" value="NZ_JAESVP010000002.1"/>
</dbReference>
<dbReference type="CDD" id="cd08054">
    <property type="entry name" value="gp6"/>
    <property type="match status" value="1"/>
</dbReference>
<organism evidence="1 2">
    <name type="scientific">Fuscibacter oryzae</name>
    <dbReference type="NCBI Taxonomy" id="2803939"/>
    <lineage>
        <taxon>Bacteria</taxon>
        <taxon>Pseudomonadati</taxon>
        <taxon>Pseudomonadota</taxon>
        <taxon>Alphaproteobacteria</taxon>
        <taxon>Rhodobacterales</taxon>
        <taxon>Paracoccaceae</taxon>
        <taxon>Fuscibacter</taxon>
    </lineage>
</organism>
<dbReference type="NCBIfam" id="TIGR02215">
    <property type="entry name" value="phage_chp_gp8"/>
    <property type="match status" value="1"/>
</dbReference>
<dbReference type="InterPro" id="IPR006450">
    <property type="entry name" value="Phage_HK97_gp6-like"/>
</dbReference>
<gene>
    <name evidence="1" type="ORF">JI744_05510</name>
</gene>
<dbReference type="EMBL" id="JAESVP010000002">
    <property type="protein sequence ID" value="MBL4927559.1"/>
    <property type="molecule type" value="Genomic_DNA"/>
</dbReference>
<evidence type="ECO:0000313" key="1">
    <source>
        <dbReference type="EMBL" id="MBL4927559.1"/>
    </source>
</evidence>
<protein>
    <recommendedName>
        <fullName evidence="3">PhiE125 gp8 family phage protein</fullName>
    </recommendedName>
</protein>
<dbReference type="InterPro" id="IPR011738">
    <property type="entry name" value="Phage_CHP"/>
</dbReference>